<dbReference type="Proteomes" id="UP000184074">
    <property type="component" value="Unassembled WGS sequence"/>
</dbReference>
<evidence type="ECO:0000256" key="1">
    <source>
        <dbReference type="ARBA" id="ARBA00004141"/>
    </source>
</evidence>
<dbReference type="Pfam" id="PF04893">
    <property type="entry name" value="Yip1"/>
    <property type="match status" value="1"/>
</dbReference>
<evidence type="ECO:0000256" key="5">
    <source>
        <dbReference type="SAM" id="Phobius"/>
    </source>
</evidence>
<feature type="transmembrane region" description="Helical" evidence="5">
    <location>
        <begin position="36"/>
        <end position="60"/>
    </location>
</feature>
<dbReference type="STRING" id="1508389.SAMN05444003_0556"/>
<dbReference type="GO" id="GO:0016020">
    <property type="term" value="C:membrane"/>
    <property type="evidence" value="ECO:0007669"/>
    <property type="project" value="UniProtKB-SubCell"/>
</dbReference>
<evidence type="ECO:0000256" key="4">
    <source>
        <dbReference type="ARBA" id="ARBA00023136"/>
    </source>
</evidence>
<dbReference type="OrthoDB" id="7688451at2"/>
<dbReference type="RefSeq" id="WP_072899101.1">
    <property type="nucleotide sequence ID" value="NZ_FQXB01000001.1"/>
</dbReference>
<comment type="subcellular location">
    <subcellularLocation>
        <location evidence="1">Membrane</location>
        <topology evidence="1">Multi-pass membrane protein</topology>
    </subcellularLocation>
</comment>
<dbReference type="AlphaFoldDB" id="A0A1M5LZ53"/>
<feature type="transmembrane region" description="Helical" evidence="5">
    <location>
        <begin position="168"/>
        <end position="192"/>
    </location>
</feature>
<sequence>MSKERSFVSQLVLQSFTEPRKVAEYLISLDIDRRSLWLLLGLVSILSALVLSAVAAVTPAPEGVQTVSLSPWMAAVFVGFVMLAMVFALHYIGRWLGGTGSLDSTILLISWHQGITVAFQLLQLVLVLISPLLGAFANFAGIVFLFYILLQFIDVLHGYKSLWKSFGAFALSIVAMVIALSLLLPILGLPIAGTV</sequence>
<evidence type="ECO:0000313" key="8">
    <source>
        <dbReference type="Proteomes" id="UP000184074"/>
    </source>
</evidence>
<protein>
    <submittedName>
        <fullName evidence="7">Yip1 domain-containing protein</fullName>
    </submittedName>
</protein>
<gene>
    <name evidence="7" type="ORF">SAMN05444003_0556</name>
</gene>
<keyword evidence="2 5" id="KW-0812">Transmembrane</keyword>
<evidence type="ECO:0000256" key="3">
    <source>
        <dbReference type="ARBA" id="ARBA00022989"/>
    </source>
</evidence>
<keyword evidence="8" id="KW-1185">Reference proteome</keyword>
<organism evidence="7 8">
    <name type="scientific">Cognatiyoonia sediminum</name>
    <dbReference type="NCBI Taxonomy" id="1508389"/>
    <lineage>
        <taxon>Bacteria</taxon>
        <taxon>Pseudomonadati</taxon>
        <taxon>Pseudomonadota</taxon>
        <taxon>Alphaproteobacteria</taxon>
        <taxon>Rhodobacterales</taxon>
        <taxon>Paracoccaceae</taxon>
        <taxon>Cognatiyoonia</taxon>
    </lineage>
</organism>
<name>A0A1M5LZ53_9RHOB</name>
<proteinExistence type="predicted"/>
<dbReference type="InterPro" id="IPR006977">
    <property type="entry name" value="Yip1_dom"/>
</dbReference>
<feature type="transmembrane region" description="Helical" evidence="5">
    <location>
        <begin position="105"/>
        <end position="129"/>
    </location>
</feature>
<feature type="domain" description="Yip1" evidence="6">
    <location>
        <begin position="14"/>
        <end position="182"/>
    </location>
</feature>
<keyword evidence="3 5" id="KW-1133">Transmembrane helix</keyword>
<feature type="transmembrane region" description="Helical" evidence="5">
    <location>
        <begin position="135"/>
        <end position="156"/>
    </location>
</feature>
<dbReference type="EMBL" id="FQXB01000001">
    <property type="protein sequence ID" value="SHG70285.1"/>
    <property type="molecule type" value="Genomic_DNA"/>
</dbReference>
<reference evidence="7 8" key="1">
    <citation type="submission" date="2016-11" db="EMBL/GenBank/DDBJ databases">
        <authorList>
            <person name="Jaros S."/>
            <person name="Januszkiewicz K."/>
            <person name="Wedrychowicz H."/>
        </authorList>
    </citation>
    <scope>NUCLEOTIDE SEQUENCE [LARGE SCALE GENOMIC DNA]</scope>
    <source>
        <strain evidence="7 8">DSM 28715</strain>
    </source>
</reference>
<evidence type="ECO:0000256" key="2">
    <source>
        <dbReference type="ARBA" id="ARBA00022692"/>
    </source>
</evidence>
<evidence type="ECO:0000313" key="7">
    <source>
        <dbReference type="EMBL" id="SHG70285.1"/>
    </source>
</evidence>
<accession>A0A1M5LZ53</accession>
<keyword evidence="4 5" id="KW-0472">Membrane</keyword>
<evidence type="ECO:0000259" key="6">
    <source>
        <dbReference type="Pfam" id="PF04893"/>
    </source>
</evidence>
<feature type="transmembrane region" description="Helical" evidence="5">
    <location>
        <begin position="72"/>
        <end position="93"/>
    </location>
</feature>